<evidence type="ECO:0000313" key="2">
    <source>
        <dbReference type="EMBL" id="KKL12511.1"/>
    </source>
</evidence>
<evidence type="ECO:0000256" key="1">
    <source>
        <dbReference type="SAM" id="MobiDB-lite"/>
    </source>
</evidence>
<dbReference type="EMBL" id="LAZR01041225">
    <property type="protein sequence ID" value="KKL12511.1"/>
    <property type="molecule type" value="Genomic_DNA"/>
</dbReference>
<dbReference type="AlphaFoldDB" id="A0A0F9D3W4"/>
<dbReference type="InterPro" id="IPR052196">
    <property type="entry name" value="Bact_Kbp"/>
</dbReference>
<gene>
    <name evidence="2" type="ORF">LCGC14_2535040</name>
</gene>
<feature type="region of interest" description="Disordered" evidence="1">
    <location>
        <begin position="1"/>
        <end position="27"/>
    </location>
</feature>
<sequence>MDLPERPEEEESEKSEGDNSSQALPPDNSTVVLADITEENLLTQAKELWKRGMAERNNGNYQVAMEYFKEAQRLIAIYKTLAVDPDSPIYVVRLIPDRRDCLWRIAEYEFVYDNPYLWPRIWRRNRKVIQHPDLIYPGWKLVIPPK</sequence>
<proteinExistence type="predicted"/>
<reference evidence="2" key="1">
    <citation type="journal article" date="2015" name="Nature">
        <title>Complex archaea that bridge the gap between prokaryotes and eukaryotes.</title>
        <authorList>
            <person name="Spang A."/>
            <person name="Saw J.H."/>
            <person name="Jorgensen S.L."/>
            <person name="Zaremba-Niedzwiedzka K."/>
            <person name="Martijn J."/>
            <person name="Lind A.E."/>
            <person name="van Eijk R."/>
            <person name="Schleper C."/>
            <person name="Guy L."/>
            <person name="Ettema T.J."/>
        </authorList>
    </citation>
    <scope>NUCLEOTIDE SEQUENCE</scope>
</reference>
<accession>A0A0F9D3W4</accession>
<name>A0A0F9D3W4_9ZZZZ</name>
<dbReference type="Gene3D" id="3.10.350.10">
    <property type="entry name" value="LysM domain"/>
    <property type="match status" value="1"/>
</dbReference>
<dbReference type="PANTHER" id="PTHR34700:SF4">
    <property type="entry name" value="PHAGE-LIKE ELEMENT PBSX PROTEIN XKDP"/>
    <property type="match status" value="1"/>
</dbReference>
<comment type="caution">
    <text evidence="2">The sequence shown here is derived from an EMBL/GenBank/DDBJ whole genome shotgun (WGS) entry which is preliminary data.</text>
</comment>
<protein>
    <submittedName>
        <fullName evidence="2">Uncharacterized protein</fullName>
    </submittedName>
</protein>
<organism evidence="2">
    <name type="scientific">marine sediment metagenome</name>
    <dbReference type="NCBI Taxonomy" id="412755"/>
    <lineage>
        <taxon>unclassified sequences</taxon>
        <taxon>metagenomes</taxon>
        <taxon>ecological metagenomes</taxon>
    </lineage>
</organism>
<dbReference type="PANTHER" id="PTHR34700">
    <property type="entry name" value="POTASSIUM BINDING PROTEIN KBP"/>
    <property type="match status" value="1"/>
</dbReference>
<dbReference type="InterPro" id="IPR036779">
    <property type="entry name" value="LysM_dom_sf"/>
</dbReference>